<sequence length="134" mass="15450">MSEFSEIDKDHQIGAHFTYAGCPLVKMEMSGDCPVQSTGEIGDYEPDSFYFRARHESWSFEVYDGSNENKIIYSAQGDYGNEFSASWMPISIALKIVGEQINTFWLKHGAFRRIKKLWGNDVLVKFKQKQSFEE</sequence>
<protein>
    <submittedName>
        <fullName evidence="1">Uncharacterized protein</fullName>
    </submittedName>
</protein>
<proteinExistence type="predicted"/>
<dbReference type="EMBL" id="LAZR01003339">
    <property type="protein sequence ID" value="KKN19388.1"/>
    <property type="molecule type" value="Genomic_DNA"/>
</dbReference>
<reference evidence="1" key="1">
    <citation type="journal article" date="2015" name="Nature">
        <title>Complex archaea that bridge the gap between prokaryotes and eukaryotes.</title>
        <authorList>
            <person name="Spang A."/>
            <person name="Saw J.H."/>
            <person name="Jorgensen S.L."/>
            <person name="Zaremba-Niedzwiedzka K."/>
            <person name="Martijn J."/>
            <person name="Lind A.E."/>
            <person name="van Eijk R."/>
            <person name="Schleper C."/>
            <person name="Guy L."/>
            <person name="Ettema T.J."/>
        </authorList>
    </citation>
    <scope>NUCLEOTIDE SEQUENCE</scope>
</reference>
<dbReference type="AlphaFoldDB" id="A0A0F9RQ18"/>
<comment type="caution">
    <text evidence="1">The sequence shown here is derived from an EMBL/GenBank/DDBJ whole genome shotgun (WGS) entry which is preliminary data.</text>
</comment>
<name>A0A0F9RQ18_9ZZZZ</name>
<gene>
    <name evidence="1" type="ORF">LCGC14_0945990</name>
</gene>
<evidence type="ECO:0000313" key="1">
    <source>
        <dbReference type="EMBL" id="KKN19388.1"/>
    </source>
</evidence>
<accession>A0A0F9RQ18</accession>
<organism evidence="1">
    <name type="scientific">marine sediment metagenome</name>
    <dbReference type="NCBI Taxonomy" id="412755"/>
    <lineage>
        <taxon>unclassified sequences</taxon>
        <taxon>metagenomes</taxon>
        <taxon>ecological metagenomes</taxon>
    </lineage>
</organism>